<dbReference type="InterPro" id="IPR006693">
    <property type="entry name" value="AB_hydrolase_lipase"/>
</dbReference>
<evidence type="ECO:0000256" key="2">
    <source>
        <dbReference type="ARBA" id="ARBA00022729"/>
    </source>
</evidence>
<organism evidence="8 9">
    <name type="scientific">Cinara cedri</name>
    <dbReference type="NCBI Taxonomy" id="506608"/>
    <lineage>
        <taxon>Eukaryota</taxon>
        <taxon>Metazoa</taxon>
        <taxon>Ecdysozoa</taxon>
        <taxon>Arthropoda</taxon>
        <taxon>Hexapoda</taxon>
        <taxon>Insecta</taxon>
        <taxon>Pterygota</taxon>
        <taxon>Neoptera</taxon>
        <taxon>Paraneoptera</taxon>
        <taxon>Hemiptera</taxon>
        <taxon>Sternorrhyncha</taxon>
        <taxon>Aphidomorpha</taxon>
        <taxon>Aphidoidea</taxon>
        <taxon>Aphididae</taxon>
        <taxon>Lachninae</taxon>
        <taxon>Cinara</taxon>
    </lineage>
</organism>
<evidence type="ECO:0000256" key="4">
    <source>
        <dbReference type="ARBA" id="ARBA00022963"/>
    </source>
</evidence>
<gene>
    <name evidence="8" type="ORF">CINCED_3A013154</name>
</gene>
<dbReference type="GO" id="GO:0016042">
    <property type="term" value="P:lipid catabolic process"/>
    <property type="evidence" value="ECO:0007669"/>
    <property type="project" value="UniProtKB-KW"/>
</dbReference>
<keyword evidence="3 8" id="KW-0378">Hydrolase</keyword>
<dbReference type="AlphaFoldDB" id="A0A5E4M3K8"/>
<dbReference type="Gene3D" id="3.40.50.1820">
    <property type="entry name" value="alpha/beta hydrolase"/>
    <property type="match status" value="1"/>
</dbReference>
<keyword evidence="9" id="KW-1185">Reference proteome</keyword>
<feature type="domain" description="Partial AB-hydrolase lipase" evidence="7">
    <location>
        <begin position="12"/>
        <end position="71"/>
    </location>
</feature>
<evidence type="ECO:0000256" key="3">
    <source>
        <dbReference type="ARBA" id="ARBA00022801"/>
    </source>
</evidence>
<keyword evidence="4" id="KW-0442">Lipid degradation</keyword>
<proteinExistence type="inferred from homology"/>
<dbReference type="OrthoDB" id="9974421at2759"/>
<dbReference type="FunFam" id="3.40.50.1820:FF:000057">
    <property type="entry name" value="Lipase"/>
    <property type="match status" value="1"/>
</dbReference>
<sequence>MSIFENVSLSTVEMLHNNGYASEVHKVVTKDGYVLELHRIPRSKCGQNPTRNHPVFIHHGILGSSADWVLGGADKSLPMQLADAGYDVWMANCRGNTYSRNHVTLNYHQKAFWNFSLQEIGLYDLPAAFDYVLMETNTTQLHYIGFSMGTSVFFIMASERPEYQKKIRSQISLAPVAYLSNTRSSLRFIAPMAKMMNYMFQRMSKGMLMPQSRMQTFLASTLCRERYTQKLICEKCIIFSVCGSDPYEFDSKLIPLIMGHFPAGTSSKLTAHFAQFILKDSFGQFDYGPTLNLLHYNSTEPPTYNLKSIKVPITLIYGKNDILADVKDVMRLKVQLPQLMDAIQVNSPYCNHVDLLWSLNVNEQVNNPVKEILQKTDRMDWSYSGPNPSATVVQESNSVGNHRNTDKTVNLLSDPKNTVRLVTGLDFFAENLDTIIASTMPQLLNETDAADFEREQELQKILFGNMINFFKSTGTKYGKLREDFTNEITDWTDDMTTGVLTEVANTQNIVETHIQNTQIMIDNQVNVVVDAVSKTENIVVSSANVAENVIVDGISKTKNTVTSSVDKAENFIVNGVRNAENLVVTGVGKAEHFVVTGVGKAENFVTNGVNKAEQSVVDGMVKAENLVNSGLNKANQAVGSTLDTTFRSLNKAFWFLK</sequence>
<dbReference type="SUPFAM" id="SSF53474">
    <property type="entry name" value="alpha/beta-Hydrolases"/>
    <property type="match status" value="1"/>
</dbReference>
<dbReference type="Proteomes" id="UP000325440">
    <property type="component" value="Unassembled WGS sequence"/>
</dbReference>
<accession>A0A5E4M3K8</accession>
<evidence type="ECO:0000256" key="1">
    <source>
        <dbReference type="ARBA" id="ARBA00010701"/>
    </source>
</evidence>
<evidence type="ECO:0000259" key="7">
    <source>
        <dbReference type="Pfam" id="PF04083"/>
    </source>
</evidence>
<dbReference type="InterPro" id="IPR029058">
    <property type="entry name" value="AB_hydrolase_fold"/>
</dbReference>
<keyword evidence="5" id="KW-0443">Lipid metabolism</keyword>
<evidence type="ECO:0000313" key="9">
    <source>
        <dbReference type="Proteomes" id="UP000325440"/>
    </source>
</evidence>
<keyword evidence="6" id="KW-0325">Glycoprotein</keyword>
<evidence type="ECO:0000256" key="6">
    <source>
        <dbReference type="ARBA" id="ARBA00023180"/>
    </source>
</evidence>
<dbReference type="GO" id="GO:0016787">
    <property type="term" value="F:hydrolase activity"/>
    <property type="evidence" value="ECO:0007669"/>
    <property type="project" value="UniProtKB-KW"/>
</dbReference>
<protein>
    <submittedName>
        <fullName evidence="8">Partial AB-hydrolase lipase domain,Alpha/Beta hydrolase fold</fullName>
    </submittedName>
</protein>
<dbReference type="Pfam" id="PF04083">
    <property type="entry name" value="Abhydro_lipase"/>
    <property type="match status" value="1"/>
</dbReference>
<dbReference type="PANTHER" id="PTHR11005">
    <property type="entry name" value="LYSOSOMAL ACID LIPASE-RELATED"/>
    <property type="match status" value="1"/>
</dbReference>
<keyword evidence="2" id="KW-0732">Signal</keyword>
<evidence type="ECO:0000313" key="8">
    <source>
        <dbReference type="EMBL" id="VVC24412.1"/>
    </source>
</evidence>
<comment type="similarity">
    <text evidence="1">Belongs to the AB hydrolase superfamily. Lipase family.</text>
</comment>
<evidence type="ECO:0000256" key="5">
    <source>
        <dbReference type="ARBA" id="ARBA00023098"/>
    </source>
</evidence>
<name>A0A5E4M3K8_9HEMI</name>
<dbReference type="EMBL" id="CABPRJ010000002">
    <property type="protein sequence ID" value="VVC24412.1"/>
    <property type="molecule type" value="Genomic_DNA"/>
</dbReference>
<reference evidence="8 9" key="1">
    <citation type="submission" date="2019-08" db="EMBL/GenBank/DDBJ databases">
        <authorList>
            <person name="Alioto T."/>
            <person name="Alioto T."/>
            <person name="Gomez Garrido J."/>
        </authorList>
    </citation>
    <scope>NUCLEOTIDE SEQUENCE [LARGE SCALE GENOMIC DNA]</scope>
</reference>